<organism evidence="1 2">
    <name type="scientific">Camellia lanceoleosa</name>
    <dbReference type="NCBI Taxonomy" id="1840588"/>
    <lineage>
        <taxon>Eukaryota</taxon>
        <taxon>Viridiplantae</taxon>
        <taxon>Streptophyta</taxon>
        <taxon>Embryophyta</taxon>
        <taxon>Tracheophyta</taxon>
        <taxon>Spermatophyta</taxon>
        <taxon>Magnoliopsida</taxon>
        <taxon>eudicotyledons</taxon>
        <taxon>Gunneridae</taxon>
        <taxon>Pentapetalae</taxon>
        <taxon>asterids</taxon>
        <taxon>Ericales</taxon>
        <taxon>Theaceae</taxon>
        <taxon>Camellia</taxon>
    </lineage>
</organism>
<keyword evidence="2" id="KW-1185">Reference proteome</keyword>
<name>A0ACC0HGC2_9ERIC</name>
<evidence type="ECO:0000313" key="1">
    <source>
        <dbReference type="EMBL" id="KAI8011091.1"/>
    </source>
</evidence>
<comment type="caution">
    <text evidence="1">The sequence shown here is derived from an EMBL/GenBank/DDBJ whole genome shotgun (WGS) entry which is preliminary data.</text>
</comment>
<evidence type="ECO:0000313" key="2">
    <source>
        <dbReference type="Proteomes" id="UP001060215"/>
    </source>
</evidence>
<proteinExistence type="predicted"/>
<dbReference type="EMBL" id="CM045762">
    <property type="protein sequence ID" value="KAI8011091.1"/>
    <property type="molecule type" value="Genomic_DNA"/>
</dbReference>
<gene>
    <name evidence="1" type="ORF">LOK49_LG06G00886</name>
</gene>
<reference evidence="1 2" key="1">
    <citation type="journal article" date="2022" name="Plant J.">
        <title>Chromosome-level genome of Camellia lanceoleosa provides a valuable resource for understanding genome evolution and self-incompatibility.</title>
        <authorList>
            <person name="Gong W."/>
            <person name="Xiao S."/>
            <person name="Wang L."/>
            <person name="Liao Z."/>
            <person name="Chang Y."/>
            <person name="Mo W."/>
            <person name="Hu G."/>
            <person name="Li W."/>
            <person name="Zhao G."/>
            <person name="Zhu H."/>
            <person name="Hu X."/>
            <person name="Ji K."/>
            <person name="Xiang X."/>
            <person name="Song Q."/>
            <person name="Yuan D."/>
            <person name="Jin S."/>
            <person name="Zhang L."/>
        </authorList>
    </citation>
    <scope>NUCLEOTIDE SEQUENCE [LARGE SCALE GENOMIC DNA]</scope>
    <source>
        <strain evidence="1">SQ_2022a</strain>
    </source>
</reference>
<sequence length="147" mass="16887">MAKTIVFNVAIKVLRSLGSLAIKEVGLGWNLDEELKTLESTLSTIKEVLSYAEEKQGKNHVVKIWYERLQVTFYEADNLLDEFQHEALRRQVQSMKLNHHHHSRSSIRIQKLGGRSLEASGGFNKLKGTRLYEFVPVPVHVLEISYQ</sequence>
<accession>A0ACC0HGC2</accession>
<protein>
    <submittedName>
        <fullName evidence="1">Disease resistance protein RGA3</fullName>
    </submittedName>
</protein>
<dbReference type="Proteomes" id="UP001060215">
    <property type="component" value="Chromosome 5"/>
</dbReference>